<name>A0AAQ5ZXJ7_AMPOC</name>
<evidence type="ECO:0000313" key="2">
    <source>
        <dbReference type="Ensembl" id="ENSAOCP00000069789.1"/>
    </source>
</evidence>
<dbReference type="AlphaFoldDB" id="A0AAQ5ZXJ7"/>
<dbReference type="PROSITE" id="PS00923">
    <property type="entry name" value="ASP_GLU_RACEMASE_1"/>
    <property type="match status" value="1"/>
</dbReference>
<dbReference type="Pfam" id="PF00078">
    <property type="entry name" value="RVT_1"/>
    <property type="match status" value="1"/>
</dbReference>
<evidence type="ECO:0000259" key="1">
    <source>
        <dbReference type="Pfam" id="PF00078"/>
    </source>
</evidence>
<organism evidence="2 3">
    <name type="scientific">Amphiprion ocellaris</name>
    <name type="common">Clown anemonefish</name>
    <dbReference type="NCBI Taxonomy" id="80972"/>
    <lineage>
        <taxon>Eukaryota</taxon>
        <taxon>Metazoa</taxon>
        <taxon>Chordata</taxon>
        <taxon>Craniata</taxon>
        <taxon>Vertebrata</taxon>
        <taxon>Euteleostomi</taxon>
        <taxon>Actinopterygii</taxon>
        <taxon>Neopterygii</taxon>
        <taxon>Teleostei</taxon>
        <taxon>Neoteleostei</taxon>
        <taxon>Acanthomorphata</taxon>
        <taxon>Ovalentaria</taxon>
        <taxon>Pomacentridae</taxon>
        <taxon>Amphiprion</taxon>
    </lineage>
</organism>
<dbReference type="PANTHER" id="PTHR31635">
    <property type="entry name" value="REVERSE TRANSCRIPTASE DOMAIN-CONTAINING PROTEIN-RELATED"/>
    <property type="match status" value="1"/>
</dbReference>
<dbReference type="InterPro" id="IPR018187">
    <property type="entry name" value="Asp/Glu_racemase_AS_1"/>
</dbReference>
<evidence type="ECO:0000313" key="3">
    <source>
        <dbReference type="Proteomes" id="UP001501940"/>
    </source>
</evidence>
<dbReference type="GeneTree" id="ENSGT01150000286925"/>
<dbReference type="InterPro" id="IPR000477">
    <property type="entry name" value="RT_dom"/>
</dbReference>
<dbReference type="PANTHER" id="PTHR31635:SF196">
    <property type="entry name" value="REVERSE TRANSCRIPTASE DOMAIN-CONTAINING PROTEIN-RELATED"/>
    <property type="match status" value="1"/>
</dbReference>
<keyword evidence="3" id="KW-1185">Reference proteome</keyword>
<dbReference type="Proteomes" id="UP001501940">
    <property type="component" value="Chromosome 20"/>
</dbReference>
<protein>
    <recommendedName>
        <fullName evidence="1">Reverse transcriptase domain-containing protein</fullName>
    </recommendedName>
</protein>
<proteinExistence type="predicted"/>
<reference evidence="2" key="3">
    <citation type="submission" date="2025-09" db="UniProtKB">
        <authorList>
            <consortium name="Ensembl"/>
        </authorList>
    </citation>
    <scope>IDENTIFICATION</scope>
</reference>
<dbReference type="Ensembl" id="ENSAOCT00000043658.1">
    <property type="protein sequence ID" value="ENSAOCP00000069789.1"/>
    <property type="gene ID" value="ENSAOCG00000034257.1"/>
</dbReference>
<reference evidence="2 3" key="1">
    <citation type="submission" date="2022-01" db="EMBL/GenBank/DDBJ databases">
        <title>A chromosome-scale genome assembly of the false clownfish, Amphiprion ocellaris.</title>
        <authorList>
            <person name="Ryu T."/>
        </authorList>
    </citation>
    <scope>NUCLEOTIDE SEQUENCE [LARGE SCALE GENOMIC DNA]</scope>
</reference>
<feature type="domain" description="Reverse transcriptase" evidence="1">
    <location>
        <begin position="12"/>
        <end position="88"/>
    </location>
</feature>
<accession>A0AAQ5ZXJ7</accession>
<sequence length="194" mass="22548">IDLYPFLMQKLKFLQRSCRQGCPLSPFLFALSLEPLAQTIRQHPQIAFIICCNTSHSISLYADDILLYLDKVPTSLPNVLDTFENFSSLVVKQNIPVANQFRYLGVEIFPNLGTIAKKNSQNIFDRIESDLNHWISLPNSLQSRISIIKMDIFFIWGRKRARVKLTTLQRHKKRGGLSVPNFEFYFFPLKRIKL</sequence>
<reference evidence="2" key="2">
    <citation type="submission" date="2025-08" db="UniProtKB">
        <authorList>
            <consortium name="Ensembl"/>
        </authorList>
    </citation>
    <scope>IDENTIFICATION</scope>
</reference>